<accession>A0A378I4U6</accession>
<feature type="binding site" evidence="5 7">
    <location>
        <begin position="64"/>
        <end position="69"/>
    </location>
    <ligand>
        <name>FMN</name>
        <dbReference type="ChEBI" id="CHEBI:58210"/>
    </ligand>
</feature>
<feature type="binding site" evidence="5 6">
    <location>
        <position position="69"/>
    </location>
    <ligand>
        <name>substrate</name>
    </ligand>
</feature>
<dbReference type="SUPFAM" id="SSF50475">
    <property type="entry name" value="FMN-binding split barrel"/>
    <property type="match status" value="1"/>
</dbReference>
<dbReference type="InterPro" id="IPR011576">
    <property type="entry name" value="Pyridox_Oxase_N"/>
</dbReference>
<dbReference type="PIRSF" id="PIRSF000190">
    <property type="entry name" value="Pyd_amn-ph_oxd"/>
    <property type="match status" value="1"/>
</dbReference>
<evidence type="ECO:0000259" key="8">
    <source>
        <dbReference type="Pfam" id="PF01243"/>
    </source>
</evidence>
<evidence type="ECO:0000256" key="3">
    <source>
        <dbReference type="ARBA" id="ARBA00022643"/>
    </source>
</evidence>
<dbReference type="InterPro" id="IPR019740">
    <property type="entry name" value="Pyridox_Oxase_CS"/>
</dbReference>
<comment type="similarity">
    <text evidence="1 5">Belongs to the pyridoxamine 5'-phosphate oxidase family.</text>
</comment>
<dbReference type="NCBIfam" id="NF004231">
    <property type="entry name" value="PRK05679.1"/>
    <property type="match status" value="1"/>
</dbReference>
<keyword evidence="4 5" id="KW-0560">Oxidoreductase</keyword>
<feature type="binding site" evidence="5 7">
    <location>
        <begin position="143"/>
        <end position="144"/>
    </location>
    <ligand>
        <name>FMN</name>
        <dbReference type="ChEBI" id="CHEBI:58210"/>
    </ligand>
</feature>
<feature type="binding site" evidence="5 7">
    <location>
        <position position="86"/>
    </location>
    <ligand>
        <name>FMN</name>
        <dbReference type="ChEBI" id="CHEBI:58210"/>
    </ligand>
</feature>
<dbReference type="Pfam" id="PF10590">
    <property type="entry name" value="PNP_phzG_C"/>
    <property type="match status" value="1"/>
</dbReference>
<feature type="binding site" evidence="5 7">
    <location>
        <position position="108"/>
    </location>
    <ligand>
        <name>FMN</name>
        <dbReference type="ChEBI" id="CHEBI:58210"/>
    </ligand>
</feature>
<comment type="pathway">
    <text evidence="5">Cofactor metabolism; pyridoxal 5'-phosphate salvage; pyridoxal 5'-phosphate from pyridoxine 5'-phosphate: step 1/1.</text>
</comment>
<organism evidence="10 11">
    <name type="scientific">Legionella beliardensis</name>
    <dbReference type="NCBI Taxonomy" id="91822"/>
    <lineage>
        <taxon>Bacteria</taxon>
        <taxon>Pseudomonadati</taxon>
        <taxon>Pseudomonadota</taxon>
        <taxon>Gammaproteobacteria</taxon>
        <taxon>Legionellales</taxon>
        <taxon>Legionellaceae</taxon>
        <taxon>Legionella</taxon>
    </lineage>
</organism>
<dbReference type="OrthoDB" id="9780392at2"/>
<dbReference type="HAMAP" id="MF_01629">
    <property type="entry name" value="PdxH"/>
    <property type="match status" value="1"/>
</dbReference>
<feature type="binding site" evidence="5 6">
    <location>
        <position position="126"/>
    </location>
    <ligand>
        <name>substrate</name>
    </ligand>
</feature>
<dbReference type="EMBL" id="UGNV01000001">
    <property type="protein sequence ID" value="STX30033.1"/>
    <property type="molecule type" value="Genomic_DNA"/>
</dbReference>
<evidence type="ECO:0000256" key="7">
    <source>
        <dbReference type="PIRSR" id="PIRSR000190-2"/>
    </source>
</evidence>
<dbReference type="NCBIfam" id="TIGR00558">
    <property type="entry name" value="pdxH"/>
    <property type="match status" value="1"/>
</dbReference>
<feature type="domain" description="Pyridoxine 5'-phosphate oxidase dimerisation C-terminal" evidence="9">
    <location>
        <begin position="176"/>
        <end position="217"/>
    </location>
</feature>
<dbReference type="EC" id="1.4.3.5" evidence="5"/>
<dbReference type="RefSeq" id="WP_115303760.1">
    <property type="nucleotide sequence ID" value="NZ_CAAAHO010000005.1"/>
</dbReference>
<keyword evidence="3 5" id="KW-0288">FMN</keyword>
<evidence type="ECO:0000256" key="2">
    <source>
        <dbReference type="ARBA" id="ARBA00022630"/>
    </source>
</evidence>
<comment type="function">
    <text evidence="5">Catalyzes the oxidation of either pyridoxine 5'-phosphate (PNP) or pyridoxamine 5'-phosphate (PMP) into pyridoxal 5'-phosphate (PLP).</text>
</comment>
<dbReference type="InterPro" id="IPR000659">
    <property type="entry name" value="Pyridox_Oxase"/>
</dbReference>
<evidence type="ECO:0000256" key="4">
    <source>
        <dbReference type="ARBA" id="ARBA00023002"/>
    </source>
</evidence>
<feature type="binding site" evidence="5 7">
    <location>
        <begin position="79"/>
        <end position="80"/>
    </location>
    <ligand>
        <name>FMN</name>
        <dbReference type="ChEBI" id="CHEBI:58210"/>
    </ligand>
</feature>
<evidence type="ECO:0000256" key="1">
    <source>
        <dbReference type="ARBA" id="ARBA00007301"/>
    </source>
</evidence>
<keyword evidence="5" id="KW-0664">Pyridoxine biosynthesis</keyword>
<dbReference type="PROSITE" id="PS01064">
    <property type="entry name" value="PYRIDOX_OXIDASE"/>
    <property type="match status" value="1"/>
</dbReference>
<feature type="binding site" evidence="5 7">
    <location>
        <position position="199"/>
    </location>
    <ligand>
        <name>FMN</name>
        <dbReference type="ChEBI" id="CHEBI:58210"/>
    </ligand>
</feature>
<feature type="binding site" evidence="5 6">
    <location>
        <position position="130"/>
    </location>
    <ligand>
        <name>substrate</name>
    </ligand>
</feature>
<comment type="catalytic activity">
    <reaction evidence="5">
        <text>pyridoxine 5'-phosphate + O2 = pyridoxal 5'-phosphate + H2O2</text>
        <dbReference type="Rhea" id="RHEA:15149"/>
        <dbReference type="ChEBI" id="CHEBI:15379"/>
        <dbReference type="ChEBI" id="CHEBI:16240"/>
        <dbReference type="ChEBI" id="CHEBI:58589"/>
        <dbReference type="ChEBI" id="CHEBI:597326"/>
        <dbReference type="EC" id="1.4.3.5"/>
    </reaction>
</comment>
<comment type="pathway">
    <text evidence="5">Cofactor metabolism; pyridoxal 5'-phosphate salvage; pyridoxal 5'-phosphate from pyridoxamine 5'-phosphate: step 1/1.</text>
</comment>
<evidence type="ECO:0000256" key="6">
    <source>
        <dbReference type="PIRSR" id="PIRSR000190-1"/>
    </source>
</evidence>
<feature type="binding site" evidence="5 6">
    <location>
        <begin position="195"/>
        <end position="197"/>
    </location>
    <ligand>
        <name>substrate</name>
    </ligand>
</feature>
<dbReference type="Proteomes" id="UP000254968">
    <property type="component" value="Unassembled WGS sequence"/>
</dbReference>
<dbReference type="GO" id="GO:0008615">
    <property type="term" value="P:pyridoxine biosynthetic process"/>
    <property type="evidence" value="ECO:0007669"/>
    <property type="project" value="UniProtKB-UniRule"/>
</dbReference>
<evidence type="ECO:0000259" key="9">
    <source>
        <dbReference type="Pfam" id="PF10590"/>
    </source>
</evidence>
<sequence>MTDWPTIAGIRREYGNLNLDDNSIEQDPFILFKSWFEEILKVEKSDPTAMVLSTVDTQGHPDSRVVLLKGIENGAFIFFTNYESNKARQLKYMPYAALNFYWPQMARQIRIRGAVEKTTATQSDAYFVTRPLESQLSAIASPQSRPVQDRQTLEASFKRIESLYQQQQQVTRPDYWGGYCLIPNEIEFWQGRDKRLHDRLQYYKDSSNEWLHQRLAP</sequence>
<reference evidence="10 11" key="1">
    <citation type="submission" date="2018-06" db="EMBL/GenBank/DDBJ databases">
        <authorList>
            <consortium name="Pathogen Informatics"/>
            <person name="Doyle S."/>
        </authorList>
    </citation>
    <scope>NUCLEOTIDE SEQUENCE [LARGE SCALE GENOMIC DNA]</scope>
    <source>
        <strain evidence="10 11">NCTC13315</strain>
    </source>
</reference>
<keyword evidence="2 5" id="KW-0285">Flavoprotein</keyword>
<dbReference type="UniPathway" id="UPA01068">
    <property type="reaction ID" value="UER00304"/>
</dbReference>
<comment type="subunit">
    <text evidence="5">Homodimer.</text>
</comment>
<evidence type="ECO:0000313" key="10">
    <source>
        <dbReference type="EMBL" id="STX30033.1"/>
    </source>
</evidence>
<dbReference type="GO" id="GO:0004733">
    <property type="term" value="F:pyridoxamine phosphate oxidase activity"/>
    <property type="evidence" value="ECO:0007669"/>
    <property type="project" value="UniProtKB-UniRule"/>
</dbReference>
<dbReference type="GO" id="GO:0010181">
    <property type="term" value="F:FMN binding"/>
    <property type="evidence" value="ECO:0007669"/>
    <property type="project" value="UniProtKB-UniRule"/>
</dbReference>
<comment type="caution">
    <text evidence="5">Lacks conserved residue(s) required for the propagation of feature annotation.</text>
</comment>
<keyword evidence="11" id="KW-1185">Reference proteome</keyword>
<comment type="cofactor">
    <cofactor evidence="5 7">
        <name>FMN</name>
        <dbReference type="ChEBI" id="CHEBI:58210"/>
    </cofactor>
    <text evidence="5 7">Binds 1 FMN per subunit.</text>
</comment>
<dbReference type="AlphaFoldDB" id="A0A378I4U6"/>
<feature type="binding site" evidence="6">
    <location>
        <begin position="11"/>
        <end position="14"/>
    </location>
    <ligand>
        <name>substrate</name>
    </ligand>
</feature>
<protein>
    <recommendedName>
        <fullName evidence="5">Pyridoxine/pyridoxamine 5'-phosphate oxidase</fullName>
        <ecNumber evidence="5">1.4.3.5</ecNumber>
    </recommendedName>
    <alternativeName>
        <fullName evidence="5">PNP/PMP oxidase</fullName>
        <shortName evidence="5">PNPOx</shortName>
    </alternativeName>
    <alternativeName>
        <fullName evidence="5">Pyridoxal 5'-phosphate synthase</fullName>
    </alternativeName>
</protein>
<gene>
    <name evidence="5 10" type="primary">pdxH</name>
    <name evidence="10" type="ORF">NCTC13315_02595</name>
</gene>
<dbReference type="InterPro" id="IPR019576">
    <property type="entry name" value="Pyridoxamine_oxidase_dimer_C"/>
</dbReference>
<dbReference type="InterPro" id="IPR012349">
    <property type="entry name" value="Split_barrel_FMN-bd"/>
</dbReference>
<feature type="binding site" evidence="5 6">
    <location>
        <position position="134"/>
    </location>
    <ligand>
        <name>substrate</name>
    </ligand>
</feature>
<feature type="binding site" evidence="5 7">
    <location>
        <position position="189"/>
    </location>
    <ligand>
        <name>FMN</name>
        <dbReference type="ChEBI" id="CHEBI:58210"/>
    </ligand>
</feature>
<comment type="catalytic activity">
    <reaction evidence="5">
        <text>pyridoxamine 5'-phosphate + O2 + H2O = pyridoxal 5'-phosphate + H2O2 + NH4(+)</text>
        <dbReference type="Rhea" id="RHEA:15817"/>
        <dbReference type="ChEBI" id="CHEBI:15377"/>
        <dbReference type="ChEBI" id="CHEBI:15379"/>
        <dbReference type="ChEBI" id="CHEBI:16240"/>
        <dbReference type="ChEBI" id="CHEBI:28938"/>
        <dbReference type="ChEBI" id="CHEBI:58451"/>
        <dbReference type="ChEBI" id="CHEBI:597326"/>
        <dbReference type="EC" id="1.4.3.5"/>
    </reaction>
</comment>
<evidence type="ECO:0000313" key="11">
    <source>
        <dbReference type="Proteomes" id="UP000254968"/>
    </source>
</evidence>
<proteinExistence type="inferred from homology"/>
<dbReference type="PANTHER" id="PTHR10851">
    <property type="entry name" value="PYRIDOXINE-5-PHOSPHATE OXIDASE"/>
    <property type="match status" value="1"/>
</dbReference>
<dbReference type="Pfam" id="PF01243">
    <property type="entry name" value="PNPOx_N"/>
    <property type="match status" value="1"/>
</dbReference>
<evidence type="ECO:0000256" key="5">
    <source>
        <dbReference type="HAMAP-Rule" id="MF_01629"/>
    </source>
</evidence>
<dbReference type="Gene3D" id="2.30.110.10">
    <property type="entry name" value="Electron Transport, Fmn-binding Protein, Chain A"/>
    <property type="match status" value="1"/>
</dbReference>
<feature type="domain" description="Pyridoxamine 5'-phosphate oxidase N-terminal" evidence="8">
    <location>
        <begin position="44"/>
        <end position="162"/>
    </location>
</feature>
<dbReference type="PANTHER" id="PTHR10851:SF0">
    <property type="entry name" value="PYRIDOXINE-5'-PHOSPHATE OXIDASE"/>
    <property type="match status" value="1"/>
</dbReference>
<name>A0A378I4U6_9GAMM</name>